<keyword evidence="3" id="KW-1185">Reference proteome</keyword>
<gene>
    <name evidence="2" type="ORF">EXIGLDRAFT_779195</name>
</gene>
<sequence length="122" mass="13014">MQASTSTTPVVRPELPHSKTDSSSSSSGSGSGSGSEHHSKGIHMPHLHMPHMHVPHPHMPQHVGESMAHIGMEVLEAAAWMGPGVSYVDIPPETQARMAGIPVPSEQAQTELESHRRTPPKA</sequence>
<feature type="compositionally biased region" description="Basic residues" evidence="1">
    <location>
        <begin position="40"/>
        <end position="56"/>
    </location>
</feature>
<evidence type="ECO:0000313" key="2">
    <source>
        <dbReference type="EMBL" id="KZV81901.1"/>
    </source>
</evidence>
<accession>A0A165C6A4</accession>
<dbReference type="InParanoid" id="A0A165C6A4"/>
<dbReference type="AlphaFoldDB" id="A0A165C6A4"/>
<evidence type="ECO:0000313" key="3">
    <source>
        <dbReference type="Proteomes" id="UP000077266"/>
    </source>
</evidence>
<feature type="region of interest" description="Disordered" evidence="1">
    <location>
        <begin position="1"/>
        <end position="62"/>
    </location>
</feature>
<protein>
    <submittedName>
        <fullName evidence="2">Uncharacterized protein</fullName>
    </submittedName>
</protein>
<organism evidence="2 3">
    <name type="scientific">Exidia glandulosa HHB12029</name>
    <dbReference type="NCBI Taxonomy" id="1314781"/>
    <lineage>
        <taxon>Eukaryota</taxon>
        <taxon>Fungi</taxon>
        <taxon>Dikarya</taxon>
        <taxon>Basidiomycota</taxon>
        <taxon>Agaricomycotina</taxon>
        <taxon>Agaricomycetes</taxon>
        <taxon>Auriculariales</taxon>
        <taxon>Exidiaceae</taxon>
        <taxon>Exidia</taxon>
    </lineage>
</organism>
<name>A0A165C6A4_EXIGL</name>
<evidence type="ECO:0000256" key="1">
    <source>
        <dbReference type="SAM" id="MobiDB-lite"/>
    </source>
</evidence>
<proteinExistence type="predicted"/>
<dbReference type="EMBL" id="KV426359">
    <property type="protein sequence ID" value="KZV81901.1"/>
    <property type="molecule type" value="Genomic_DNA"/>
</dbReference>
<dbReference type="Proteomes" id="UP000077266">
    <property type="component" value="Unassembled WGS sequence"/>
</dbReference>
<reference evidence="2 3" key="1">
    <citation type="journal article" date="2016" name="Mol. Biol. Evol.">
        <title>Comparative Genomics of Early-Diverging Mushroom-Forming Fungi Provides Insights into the Origins of Lignocellulose Decay Capabilities.</title>
        <authorList>
            <person name="Nagy L.G."/>
            <person name="Riley R."/>
            <person name="Tritt A."/>
            <person name="Adam C."/>
            <person name="Daum C."/>
            <person name="Floudas D."/>
            <person name="Sun H."/>
            <person name="Yadav J.S."/>
            <person name="Pangilinan J."/>
            <person name="Larsson K.H."/>
            <person name="Matsuura K."/>
            <person name="Barry K."/>
            <person name="Labutti K."/>
            <person name="Kuo R."/>
            <person name="Ohm R.A."/>
            <person name="Bhattacharya S.S."/>
            <person name="Shirouzu T."/>
            <person name="Yoshinaga Y."/>
            <person name="Martin F.M."/>
            <person name="Grigoriev I.V."/>
            <person name="Hibbett D.S."/>
        </authorList>
    </citation>
    <scope>NUCLEOTIDE SEQUENCE [LARGE SCALE GENOMIC DNA]</scope>
    <source>
        <strain evidence="2 3">HHB12029</strain>
    </source>
</reference>